<evidence type="ECO:0000313" key="2">
    <source>
        <dbReference type="EMBL" id="MBB5320468.1"/>
    </source>
</evidence>
<dbReference type="RefSeq" id="WP_221275668.1">
    <property type="nucleotide sequence ID" value="NZ_JACHFE010000002.1"/>
</dbReference>
<feature type="domain" description="IraD/Gp25-like" evidence="1">
    <location>
        <begin position="11"/>
        <end position="91"/>
    </location>
</feature>
<gene>
    <name evidence="2" type="ORF">HNR38_000940</name>
</gene>
<sequence length="111" mass="11878">MNAATGRTISRADHISQSMGKILATPIGSRVMRRDFGSLIPALIDQPLNAATILRTYSAAVVAIQQWEPRVKITEVRRAVTADGKFALEIHGVDRKSGEPINTTVPAGGAQ</sequence>
<comment type="caution">
    <text evidence="2">The sequence shown here is derived from an EMBL/GenBank/DDBJ whole genome shotgun (WGS) entry which is preliminary data.</text>
</comment>
<dbReference type="AlphaFoldDB" id="A0A840UI46"/>
<organism evidence="2 3">
    <name type="scientific">Marinobacter oulmenensis</name>
    <dbReference type="NCBI Taxonomy" id="643747"/>
    <lineage>
        <taxon>Bacteria</taxon>
        <taxon>Pseudomonadati</taxon>
        <taxon>Pseudomonadota</taxon>
        <taxon>Gammaproteobacteria</taxon>
        <taxon>Pseudomonadales</taxon>
        <taxon>Marinobacteraceae</taxon>
        <taxon>Marinobacter</taxon>
    </lineage>
</organism>
<dbReference type="Pfam" id="PF04965">
    <property type="entry name" value="GPW_gp25"/>
    <property type="match status" value="1"/>
</dbReference>
<dbReference type="SUPFAM" id="SSF160719">
    <property type="entry name" value="gpW/gp25-like"/>
    <property type="match status" value="1"/>
</dbReference>
<dbReference type="EMBL" id="JACHFE010000002">
    <property type="protein sequence ID" value="MBB5320468.1"/>
    <property type="molecule type" value="Genomic_DNA"/>
</dbReference>
<evidence type="ECO:0000259" key="1">
    <source>
        <dbReference type="Pfam" id="PF04965"/>
    </source>
</evidence>
<proteinExistence type="predicted"/>
<dbReference type="InterPro" id="IPR007048">
    <property type="entry name" value="IraD/Gp25-like"/>
</dbReference>
<name>A0A840UI46_9GAMM</name>
<protein>
    <recommendedName>
        <fullName evidence="1">IraD/Gp25-like domain-containing protein</fullName>
    </recommendedName>
</protein>
<dbReference type="Proteomes" id="UP000591735">
    <property type="component" value="Unassembled WGS sequence"/>
</dbReference>
<reference evidence="2 3" key="1">
    <citation type="submission" date="2020-08" db="EMBL/GenBank/DDBJ databases">
        <title>Genomic Encyclopedia of Type Strains, Phase IV (KMG-IV): sequencing the most valuable type-strain genomes for metagenomic binning, comparative biology and taxonomic classification.</title>
        <authorList>
            <person name="Goeker M."/>
        </authorList>
    </citation>
    <scope>NUCLEOTIDE SEQUENCE [LARGE SCALE GENOMIC DNA]</scope>
    <source>
        <strain evidence="2 3">DSM 22359</strain>
    </source>
</reference>
<keyword evidence="3" id="KW-1185">Reference proteome</keyword>
<dbReference type="Gene3D" id="3.10.450.40">
    <property type="match status" value="1"/>
</dbReference>
<accession>A0A840UI46</accession>
<evidence type="ECO:0000313" key="3">
    <source>
        <dbReference type="Proteomes" id="UP000591735"/>
    </source>
</evidence>